<feature type="region of interest" description="C-terminal hotdog fold" evidence="9">
    <location>
        <begin position="1074"/>
        <end position="1211"/>
    </location>
</feature>
<dbReference type="Pfam" id="PF16197">
    <property type="entry name" value="KAsynt_C_assoc"/>
    <property type="match status" value="3"/>
</dbReference>
<keyword evidence="15" id="KW-1185">Reference proteome</keyword>
<dbReference type="PROSITE" id="PS00012">
    <property type="entry name" value="PHOSPHOPANTETHEINE"/>
    <property type="match status" value="2"/>
</dbReference>
<feature type="domain" description="PKS/mFAS DH" evidence="13">
    <location>
        <begin position="4671"/>
        <end position="4945"/>
    </location>
</feature>
<dbReference type="PROSITE" id="PS52004">
    <property type="entry name" value="KS3_2"/>
    <property type="match status" value="3"/>
</dbReference>
<evidence type="ECO:0000256" key="6">
    <source>
        <dbReference type="ARBA" id="ARBA00023194"/>
    </source>
</evidence>
<feature type="region of interest" description="N-terminal hotdog fold" evidence="9">
    <location>
        <begin position="938"/>
        <end position="1061"/>
    </location>
</feature>
<evidence type="ECO:0000256" key="2">
    <source>
        <dbReference type="ARBA" id="ARBA00004792"/>
    </source>
</evidence>
<dbReference type="InterPro" id="IPR042104">
    <property type="entry name" value="PKS_dehydratase_sf"/>
</dbReference>
<dbReference type="Gene3D" id="3.40.47.10">
    <property type="match status" value="3"/>
</dbReference>
<dbReference type="GO" id="GO:0006633">
    <property type="term" value="P:fatty acid biosynthetic process"/>
    <property type="evidence" value="ECO:0007669"/>
    <property type="project" value="InterPro"/>
</dbReference>
<dbReference type="InterPro" id="IPR009081">
    <property type="entry name" value="PP-bd_ACP"/>
</dbReference>
<dbReference type="Pfam" id="PF08240">
    <property type="entry name" value="ADH_N"/>
    <property type="match status" value="2"/>
</dbReference>
<dbReference type="InterPro" id="IPR013154">
    <property type="entry name" value="ADH-like_N"/>
</dbReference>
<dbReference type="Pfam" id="PF22953">
    <property type="entry name" value="SpnB_Rossmann"/>
    <property type="match status" value="3"/>
</dbReference>
<dbReference type="PROSITE" id="PS00606">
    <property type="entry name" value="KS3_1"/>
    <property type="match status" value="3"/>
</dbReference>
<feature type="region of interest" description="C-terminal hotdog fold" evidence="9">
    <location>
        <begin position="4807"/>
        <end position="4945"/>
    </location>
</feature>
<keyword evidence="5 14" id="KW-0808">Transferase</keyword>
<dbReference type="Proteomes" id="UP000198765">
    <property type="component" value="Chromosome I"/>
</dbReference>
<dbReference type="InterPro" id="IPR014031">
    <property type="entry name" value="Ketoacyl_synth_C"/>
</dbReference>
<dbReference type="SUPFAM" id="SSF51735">
    <property type="entry name" value="NAD(P)-binding Rossmann-fold domains"/>
    <property type="match status" value="8"/>
</dbReference>
<dbReference type="SMART" id="SM00823">
    <property type="entry name" value="PKS_PP"/>
    <property type="match status" value="3"/>
</dbReference>
<dbReference type="InterPro" id="IPR016039">
    <property type="entry name" value="Thiolase-like"/>
</dbReference>
<comment type="cofactor">
    <cofactor evidence="1">
        <name>pantetheine 4'-phosphate</name>
        <dbReference type="ChEBI" id="CHEBI:47942"/>
    </cofactor>
</comment>
<dbReference type="InterPro" id="IPR020841">
    <property type="entry name" value="PKS_Beta-ketoAc_synthase_dom"/>
</dbReference>
<dbReference type="SUPFAM" id="SSF55048">
    <property type="entry name" value="Probable ACP-binding domain of malonyl-CoA ACP transacylase"/>
    <property type="match status" value="3"/>
</dbReference>
<dbReference type="SMART" id="SM01294">
    <property type="entry name" value="PKS_PP_betabranch"/>
    <property type="match status" value="3"/>
</dbReference>
<dbReference type="InterPro" id="IPR014043">
    <property type="entry name" value="Acyl_transferase_dom"/>
</dbReference>
<evidence type="ECO:0000259" key="12">
    <source>
        <dbReference type="PROSITE" id="PS52004"/>
    </source>
</evidence>
<dbReference type="Gene3D" id="3.90.180.10">
    <property type="entry name" value="Medium-chain alcohol dehydrogenases, catalytic domain"/>
    <property type="match status" value="2"/>
</dbReference>
<dbReference type="GO" id="GO:0031177">
    <property type="term" value="F:phosphopantetheine binding"/>
    <property type="evidence" value="ECO:0007669"/>
    <property type="project" value="InterPro"/>
</dbReference>
<keyword evidence="7" id="KW-0511">Multifunctional enzyme</keyword>
<dbReference type="InterPro" id="IPR050091">
    <property type="entry name" value="PKS_NRPS_Biosynth_Enz"/>
</dbReference>
<feature type="domain" description="Carrier" evidence="11">
    <location>
        <begin position="2027"/>
        <end position="2102"/>
    </location>
</feature>
<dbReference type="PATRIC" id="fig|299146.4.peg.1846"/>
<dbReference type="CDD" id="cd00833">
    <property type="entry name" value="PKS"/>
    <property type="match status" value="3"/>
</dbReference>
<dbReference type="SMART" id="SM00825">
    <property type="entry name" value="PKS_KS"/>
    <property type="match status" value="3"/>
</dbReference>
<dbReference type="CDD" id="cd08956">
    <property type="entry name" value="KR_3_FAS_SDR_x"/>
    <property type="match status" value="3"/>
</dbReference>
<feature type="domain" description="PKS/mFAS DH" evidence="13">
    <location>
        <begin position="938"/>
        <end position="1211"/>
    </location>
</feature>
<evidence type="ECO:0000256" key="10">
    <source>
        <dbReference type="SAM" id="MobiDB-lite"/>
    </source>
</evidence>
<dbReference type="SMART" id="SM00829">
    <property type="entry name" value="PKS_ER"/>
    <property type="match status" value="2"/>
</dbReference>
<dbReference type="InterPro" id="IPR036736">
    <property type="entry name" value="ACP-like_sf"/>
</dbReference>
<dbReference type="EMBL" id="LT594324">
    <property type="protein sequence ID" value="SBT43428.1"/>
    <property type="molecule type" value="Genomic_DNA"/>
</dbReference>
<feature type="domain" description="Ketosynthase family 3 (KS3)" evidence="12">
    <location>
        <begin position="2122"/>
        <end position="2548"/>
    </location>
</feature>
<feature type="active site" description="Proton donor; for dehydratase activity" evidence="9">
    <location>
        <position position="4868"/>
    </location>
</feature>
<dbReference type="Pfam" id="PF00109">
    <property type="entry name" value="ketoacyl-synt"/>
    <property type="match status" value="3"/>
</dbReference>
<dbReference type="Pfam" id="PF00698">
    <property type="entry name" value="Acyl_transf_1"/>
    <property type="match status" value="3"/>
</dbReference>
<feature type="active site" description="Proton acceptor; for dehydratase activity" evidence="9">
    <location>
        <position position="4702"/>
    </location>
</feature>
<dbReference type="Pfam" id="PF14765">
    <property type="entry name" value="PS-DH"/>
    <property type="match status" value="3"/>
</dbReference>
<dbReference type="InterPro" id="IPR014030">
    <property type="entry name" value="Ketoacyl_synth_N"/>
</dbReference>
<evidence type="ECO:0000313" key="14">
    <source>
        <dbReference type="EMBL" id="SBT43428.1"/>
    </source>
</evidence>
<dbReference type="Gene3D" id="3.40.50.720">
    <property type="entry name" value="NAD(P)-binding Rossmann-like Domain"/>
    <property type="match status" value="3"/>
</dbReference>
<dbReference type="Pfam" id="PF02801">
    <property type="entry name" value="Ketoacyl-synt_C"/>
    <property type="match status" value="3"/>
</dbReference>
<dbReference type="GO" id="GO:0016491">
    <property type="term" value="F:oxidoreductase activity"/>
    <property type="evidence" value="ECO:0007669"/>
    <property type="project" value="InterPro"/>
</dbReference>
<dbReference type="InterPro" id="IPR011032">
    <property type="entry name" value="GroES-like_sf"/>
</dbReference>
<feature type="region of interest" description="N-terminal hotdog fold" evidence="9">
    <location>
        <begin position="3010"/>
        <end position="3134"/>
    </location>
</feature>
<dbReference type="SUPFAM" id="SSF52151">
    <property type="entry name" value="FabD/lysophospholipase-like"/>
    <property type="match status" value="3"/>
</dbReference>
<dbReference type="GO" id="GO:0033068">
    <property type="term" value="P:macrolide biosynthetic process"/>
    <property type="evidence" value="ECO:0007669"/>
    <property type="project" value="UniProtKB-ARBA"/>
</dbReference>
<evidence type="ECO:0000256" key="3">
    <source>
        <dbReference type="ARBA" id="ARBA00022450"/>
    </source>
</evidence>
<dbReference type="InterPro" id="IPR049552">
    <property type="entry name" value="PKS_DH_N"/>
</dbReference>
<reference evidence="14 15" key="1">
    <citation type="submission" date="2016-06" db="EMBL/GenBank/DDBJ databases">
        <authorList>
            <person name="Kjaerup R.B."/>
            <person name="Dalgaard T.S."/>
            <person name="Juul-Madsen H.R."/>
        </authorList>
    </citation>
    <scope>NUCLEOTIDE SEQUENCE [LARGE SCALE GENOMIC DNA]</scope>
    <source>
        <strain evidence="14 15">DSM 45248</strain>
    </source>
</reference>
<dbReference type="SUPFAM" id="SSF47336">
    <property type="entry name" value="ACP-like"/>
    <property type="match status" value="3"/>
</dbReference>
<dbReference type="SMART" id="SM00822">
    <property type="entry name" value="PKS_KR"/>
    <property type="match status" value="3"/>
</dbReference>
<dbReference type="InterPro" id="IPR006162">
    <property type="entry name" value="Ppantetheine_attach_site"/>
</dbReference>
<evidence type="ECO:0000259" key="13">
    <source>
        <dbReference type="PROSITE" id="PS52019"/>
    </source>
</evidence>
<comment type="pathway">
    <text evidence="2">Antibiotic biosynthesis.</text>
</comment>
<dbReference type="Pfam" id="PF08659">
    <property type="entry name" value="KR"/>
    <property type="match status" value="3"/>
</dbReference>
<dbReference type="GO" id="GO:0004312">
    <property type="term" value="F:fatty acid synthase activity"/>
    <property type="evidence" value="ECO:0007669"/>
    <property type="project" value="TreeGrafter"/>
</dbReference>
<dbReference type="Pfam" id="PF08990">
    <property type="entry name" value="Docking"/>
    <property type="match status" value="1"/>
</dbReference>
<dbReference type="InterPro" id="IPR036291">
    <property type="entry name" value="NAD(P)-bd_dom_sf"/>
</dbReference>
<evidence type="ECO:0000256" key="7">
    <source>
        <dbReference type="ARBA" id="ARBA00023268"/>
    </source>
</evidence>
<evidence type="ECO:0000256" key="9">
    <source>
        <dbReference type="PROSITE-ProRule" id="PRU01363"/>
    </source>
</evidence>
<feature type="domain" description="Carrier" evidence="11">
    <location>
        <begin position="5753"/>
        <end position="5828"/>
    </location>
</feature>
<feature type="active site" description="Proton donor; for dehydratase activity" evidence="9">
    <location>
        <position position="1135"/>
    </location>
</feature>
<evidence type="ECO:0000256" key="8">
    <source>
        <dbReference type="ARBA" id="ARBA00023315"/>
    </source>
</evidence>
<dbReference type="CDD" id="cd05195">
    <property type="entry name" value="enoyl_red"/>
    <property type="match status" value="2"/>
</dbReference>
<dbReference type="InterPro" id="IPR049900">
    <property type="entry name" value="PKS_mFAS_DH"/>
</dbReference>
<dbReference type="SUPFAM" id="SSF50129">
    <property type="entry name" value="GroES-like"/>
    <property type="match status" value="2"/>
</dbReference>
<dbReference type="FunFam" id="3.40.47.10:FF:000019">
    <property type="entry name" value="Polyketide synthase type I"/>
    <property type="match status" value="3"/>
</dbReference>
<feature type="domain" description="Ketosynthase family 3 (KS3)" evidence="12">
    <location>
        <begin position="3776"/>
        <end position="4202"/>
    </location>
</feature>
<feature type="region of interest" description="N-terminal hotdog fold" evidence="9">
    <location>
        <begin position="4671"/>
        <end position="4794"/>
    </location>
</feature>
<dbReference type="PROSITE" id="PS52019">
    <property type="entry name" value="PKS_MFAS_DH"/>
    <property type="match status" value="3"/>
</dbReference>
<protein>
    <submittedName>
        <fullName evidence="14">Acyl transferase domain-containing protein</fullName>
    </submittedName>
</protein>
<organism evidence="14 15">
    <name type="scientific">Micromonospora narathiwatensis</name>
    <dbReference type="NCBI Taxonomy" id="299146"/>
    <lineage>
        <taxon>Bacteria</taxon>
        <taxon>Bacillati</taxon>
        <taxon>Actinomycetota</taxon>
        <taxon>Actinomycetes</taxon>
        <taxon>Micromonosporales</taxon>
        <taxon>Micromonosporaceae</taxon>
        <taxon>Micromonospora</taxon>
    </lineage>
</organism>
<dbReference type="InterPro" id="IPR020806">
    <property type="entry name" value="PKS_PP-bd"/>
</dbReference>
<feature type="region of interest" description="C-terminal hotdog fold" evidence="9">
    <location>
        <begin position="3146"/>
        <end position="3286"/>
    </location>
</feature>
<dbReference type="GO" id="GO:0004315">
    <property type="term" value="F:3-oxoacyl-[acyl-carrier-protein] synthase activity"/>
    <property type="evidence" value="ECO:0007669"/>
    <property type="project" value="InterPro"/>
</dbReference>
<dbReference type="Pfam" id="PF00550">
    <property type="entry name" value="PP-binding"/>
    <property type="match status" value="3"/>
</dbReference>
<comment type="caution">
    <text evidence="9">Lacks conserved residue(s) required for the propagation of feature annotation.</text>
</comment>
<feature type="domain" description="Ketosynthase family 3 (KS3)" evidence="12">
    <location>
        <begin position="47"/>
        <end position="476"/>
    </location>
</feature>
<evidence type="ECO:0000259" key="11">
    <source>
        <dbReference type="PROSITE" id="PS50075"/>
    </source>
</evidence>
<accession>A0A1A8ZHW9</accession>
<feature type="active site" description="Proton acceptor; for dehydratase activity" evidence="9">
    <location>
        <position position="970"/>
    </location>
</feature>
<gene>
    <name evidence="14" type="ORF">GA0070621_1784</name>
</gene>
<proteinExistence type="predicted"/>
<name>A0A1A8ZHW9_9ACTN</name>
<dbReference type="PANTHER" id="PTHR43775">
    <property type="entry name" value="FATTY ACID SYNTHASE"/>
    <property type="match status" value="1"/>
</dbReference>
<dbReference type="InterPro" id="IPR057326">
    <property type="entry name" value="KR_dom"/>
</dbReference>
<evidence type="ECO:0000256" key="1">
    <source>
        <dbReference type="ARBA" id="ARBA00001957"/>
    </source>
</evidence>
<keyword evidence="8" id="KW-0012">Acyltransferase</keyword>
<dbReference type="Gene3D" id="3.10.129.110">
    <property type="entry name" value="Polyketide synthase dehydratase"/>
    <property type="match status" value="3"/>
</dbReference>
<dbReference type="Gene3D" id="3.40.50.11460">
    <property type="match status" value="2"/>
</dbReference>
<dbReference type="SMART" id="SM00826">
    <property type="entry name" value="PKS_DH"/>
    <property type="match status" value="3"/>
</dbReference>
<keyword evidence="3" id="KW-0596">Phosphopantetheine</keyword>
<dbReference type="SUPFAM" id="SSF101173">
    <property type="entry name" value="Docking domain B of the erythromycin polyketide synthase (DEBS)"/>
    <property type="match status" value="1"/>
</dbReference>
<evidence type="ECO:0000256" key="4">
    <source>
        <dbReference type="ARBA" id="ARBA00022553"/>
    </source>
</evidence>
<keyword evidence="4" id="KW-0597">Phosphoprotein</keyword>
<dbReference type="InterPro" id="IPR013968">
    <property type="entry name" value="PKS_KR"/>
</dbReference>
<feature type="domain" description="Carrier" evidence="11">
    <location>
        <begin position="3683"/>
        <end position="3758"/>
    </location>
</feature>
<dbReference type="InterPro" id="IPR032821">
    <property type="entry name" value="PKS_assoc"/>
</dbReference>
<dbReference type="InterPro" id="IPR055123">
    <property type="entry name" value="SpnB-like_Rossmann"/>
</dbReference>
<dbReference type="PROSITE" id="PS50075">
    <property type="entry name" value="CARRIER"/>
    <property type="match status" value="3"/>
</dbReference>
<dbReference type="Gene3D" id="1.10.1200.10">
    <property type="entry name" value="ACP-like"/>
    <property type="match status" value="3"/>
</dbReference>
<dbReference type="FunFam" id="1.10.1200.10:FF:000007">
    <property type="entry name" value="Probable polyketide synthase pks17"/>
    <property type="match status" value="3"/>
</dbReference>
<dbReference type="InterPro" id="IPR018201">
    <property type="entry name" value="Ketoacyl_synth_AS"/>
</dbReference>
<dbReference type="InterPro" id="IPR020843">
    <property type="entry name" value="ER"/>
</dbReference>
<feature type="domain" description="PKS/mFAS DH" evidence="13">
    <location>
        <begin position="3010"/>
        <end position="3286"/>
    </location>
</feature>
<dbReference type="InterPro" id="IPR001227">
    <property type="entry name" value="Ac_transferase_dom_sf"/>
</dbReference>
<evidence type="ECO:0000313" key="15">
    <source>
        <dbReference type="Proteomes" id="UP000198765"/>
    </source>
</evidence>
<dbReference type="SMART" id="SM00827">
    <property type="entry name" value="PKS_AT"/>
    <property type="match status" value="3"/>
</dbReference>
<evidence type="ECO:0000256" key="5">
    <source>
        <dbReference type="ARBA" id="ARBA00022679"/>
    </source>
</evidence>
<keyword evidence="6" id="KW-0045">Antibiotic biosynthesis</keyword>
<dbReference type="Gene3D" id="3.30.70.3290">
    <property type="match status" value="3"/>
</dbReference>
<dbReference type="InterPro" id="IPR036299">
    <property type="entry name" value="Polyketide_synth_docking_sf"/>
</dbReference>
<dbReference type="PANTHER" id="PTHR43775:SF51">
    <property type="entry name" value="INACTIVE PHENOLPHTHIOCEROL SYNTHESIS POLYKETIDE SYNTHASE TYPE I PKS1-RELATED"/>
    <property type="match status" value="1"/>
</dbReference>
<dbReference type="InterPro" id="IPR016036">
    <property type="entry name" value="Malonyl_transacylase_ACP-bd"/>
</dbReference>
<dbReference type="InterPro" id="IPR049551">
    <property type="entry name" value="PKS_DH_C"/>
</dbReference>
<dbReference type="Pfam" id="PF21089">
    <property type="entry name" value="PKS_DH_N"/>
    <property type="match status" value="3"/>
</dbReference>
<dbReference type="InterPro" id="IPR016035">
    <property type="entry name" value="Acyl_Trfase/lysoPLipase"/>
</dbReference>
<dbReference type="SUPFAM" id="SSF53901">
    <property type="entry name" value="Thiolase-like"/>
    <property type="match status" value="3"/>
</dbReference>
<dbReference type="Gene3D" id="3.40.366.10">
    <property type="entry name" value="Malonyl-Coenzyme A Acyl Carrier Protein, domain 2"/>
    <property type="match status" value="3"/>
</dbReference>
<sequence>MNSRSSISPVRWPRMANEEKLVAYLKRATADLYQTRQRLQEVEERAREPIAIIGMACRYPGGVTSPEELWQLLASGTDAVGGFPTDRGWDLTALYDPDPDTPGTTYTREGGFLYDAGDFDPGFFAISPREALATDPQQRLLLEAAWESIERAGIDPTTLRGTSTGVFTGVVAQDYGPRLHERHQAPEGIEGYLLTGNTSSVVSGRVAYVLGLEGPAVTVDTACSSSLVALHLAGQAIRNGECDLALAGGVAVMTTPDNFVEFARQRGLAADGRCKPFAATADGTGWGEGVGLVLVERLSRARRLGHPILAVVRGSALNQDGTSSQLSAPNGPAQERVIRQALANARLTPADVDAVEAHGTGTTLGDPIEAQALLATYGQQRRDDQPLWLGSIKSNLGHAQAAAGIAGVIKMVLAMRHGTLPRSLHIDAPTPHVDWDSGNVRLLDRAVDWAPGGQPRRAGVSSFGISGTNAHVILEEAPPAEATGPTVDPWDGWASWQLSARTEAALRDHAARLAAWLAEHSDVAPATVAAALARRARFAHRAVVTAAGGEDFTAALTALANGEPHPHLHTSAVDQPGKVAFCFTGQGSQYPGMGADLYATNPTYRQAFDQACEALNPHLEHRLQDVVFSEPGTDHAALLNTTAYTQPALFALHIALHQVATTQLGLKPDHLTGHSLGEITAAHLAGVLTLTDAAHLVTTRARLMNSITTPGAMTALQATRDEADELIAGHDGVTIAAVNTPHTTVISGDRDVCEQLAARWREQGRKTTALQVSHAFHSPHMNAITDEFHTVAAGLTYQAPTLPVISNVTGQLATTEQLTNPDYWVEHILAPVHYANGITTLHNQHGVRTFVELGPDGTLTALHQQTLNDVVAVPTLHRKRPHQHTLLAAAAIVGGRPADAGAHLDLPTYPFQHTRHWLVTGGGAAARPGDLGLRPSTHPLLGGRLDLATDARTVLTGRLSPGTHPWLVDHTIADRCLLPATALIDMTLHAGLAGGHPYLEELTLHSPLELPADGAVEVQVVLAEPTDGQRAVEVHSRPAGETDAAWTMNAAGRLTTATATGAADRPTAWPPAGAVPLDVAGLYDELAGLGYQYGPAFQGLRRAWRSGDDLYAEVTLPEGVRADVDRFGVHPALLDAALHVLGVTDDVRDGVWLPFVWSGVRLYATGATSLRVRLSRAASDRAELAVHDPAGQPVLEARSLVLREIPRRAGGPAAPRLDPQWLLHVDWPVLPGVETAGEPPETIGLAAIGVDETTAGLLRRTLPAARIADSVRSVRAVGAEAVVVPCWTPGGEAEPAADGDVPGATHRLTESLLRVLQEWLAEESLADSRLVVLTRGAVSTGVDDRISDLAGAACWGLVRSSQTEHPDRITIVDLDATAVDDVSELLTRAVGCGEPQLAIRDGRLHVPRLQPAHTTAGLPLPDSDTWRLETTSGGSLDNLNLTHCPDYTTPLQPHEVRVRLHTGGVNFRDVVVALGIVNDPRPIGGEGAGTITHTGTAVTNLHPGQHVMGLFNGIGPTATTDHRLVTPIPDGWTLTQAATAPIAYLTAYHALHDLAHLQPGEHLLIHAATGGVGQAAIHLARHLGAHIHTTAHPTKWPTLHQLGITPEHIANSRTLDFENHYRTHTPGIDVILNSLTGEHLNASGRLLTPGGRLIDMGKTDIRHPQTWTTEHPHTTYQAFDLMDPGENHIATLYQHLQPLFQNGTLPPLPTRTYDIRHAPTAFRYLANARHTGKIALTLPTAPADHGTTLITGGTGTLAQHTAAHLVTHHDTRHLHLLSRQGPNHPHAPTLIHQLTGLGATITISRCDTTDEAQLAEIIDHIDHTGHPLTGVIHTAGTLNDTTLTNLTPSNLHTTLAPKVDTAWHLHKATRNRPLTHFVLFSAFAGTLGTGGQAGYAAANTFLDALAEYRRADGLPATALAWGYWNDTSTMTAHLTEVDRARMARAGSLGLDTDEGMALLDAALTHTHPALAPVKLHRPTLRNQPHVPAILTALAGAPTRRAVSGYGDDAGASLMDRLTGLGADDRRAALEDLLRTTVAVVLGHATAESIQLGRAFRDLGFDSLTSVELRNRLSTVTDLQLPATLVFDHPTPAAVVEYLAGRLPGRAGQPAPATRVLPATAADEPIAIVGMACRYPGGVSDPEELWELLASGRDAIGEFPTDRGWRLERLYDPRPEHAGTTYAREAGFIAGATDFDAAFFGISPREATAMDPQQRLLLEAAWESIERAGIDPTTLRGSATGVFTGLAFDEYGPRMHEAPEAYEGFMLTGNTTSVASGRIAYLLGLEGPAVTVDTACSSSLVAMHLAAQAIRNGECDLALAGGVTVMATPGMLIEFSRQRGLAPDGRCKPFAAAADGTGWGEGVGLLLLERLSTARERGHRVLAVVRGSAVNQDGASNGLTAPNGPSQERVIRQALANARLNPADVDAVEAHGTGTTLGDPIEAQALLATYGQDRRDDQPLWLGSIKSNIGHTQAAAGAAGIIKMVLALQHDLLPRSLHIDAPTPHVDWDAGNVRLLDKAVEWRRNGHPRRGAVSSFGVSGTNAHVILEEPPATEPAATPNVDPWDGWVSWVLSAKTEPALRAYAGRLGGWLADHGADVTPAEVGDTLARRPRFPHRAVLVARTRDEFAAALAALAEGRPHPVVVSGSTGDPGRIAFCFTGQGSQYPGMGADLYATNPTYRQAFDQTCEALNPHLEHRLQDVVFSEPGTDHAALLNTTAYTQPALFALHIALHQVATTQLGLKPDHLTGHSLGEITAAHLAGVLTLTDAAHLVTTRARLMNSITTPGAMTALQATRDEADELIAGHDGVTIAAVNTPHTTVISGDRHVCEQLAARWREQGRKTTALQVSHAFHSPHMTAITDEFHTVAAGLTYQAPTLPVISNVTGQLATTEQLTNPDYWVEHILAPVHYANGITTLHNQHGVRTFVELGPDGTLTALHQQTLGEVVAVSGLHKDRPGPRTLLAAAATLDARPAGGHPHLDLPTYPFQSTRHWLSDTHRTSPADLGLHPTRHAVLTSRLDLATEGGTVLTGRLAAGTSWLDDHRVLATRLLPASGFLDLALHAGTGTGHPYLTELTVAAPLPVPDGRAVQVQVTVAEADDAGRRTVTIHARDAECEPDAAWTRHGGGVLGTTAPAAPPVGPVWPPAGAEPVDVAEVYARLGAAGYRHGPALRCLWEAWRQDGGLFLEVGLDEEQRAEAAQHALHPALLEAALHPLLADLRDRRPDAVPTVTGWSEVRLLAAGATTLRVLLRPTGDGQFTLAGYDPTGQPVLTAALDTGALPVDRLTATGPAPELYALDWERWPVPESAGVPDAAGTIWSYRTPEAELADPAGAAHRAVALLQAAVGDPAGPPLVVLTRHAVAALPGEDPRDLPAAAVWGAAGAAQAAEPGRIVLVDTDGHPESEAVRDRAVAAAVAAGEPRLALRTGTVFLPRLVRATVSAPDPAGLGPDLAGLGPDGTVLVTGDTRAVAAARDLITRHGVRHLLLAGAVDVAPAVGALTGLDAQVTVTGCDTTDPGALADLLATVDPARPLTAVLHAGGDPATGWALHEATRQLDLAAFVLLSDVAGTLGTVGASARGGDAAFLDALAHHRRAYGLAAVSVSGGAADAPRPDGVVPAPASGPLDLALATGAAVLLAARVSEPAGPVPAPLRGLFRAGLRDAAADAGPLTYAQRLAARPPAEQRRALHDLVLGAVATVAGLESAEAVDPGQAFKDLGFTSLTAVELRNRIGAATGLALPATLVFDHPTPTAVVDHLRELVSGVPTARTTTPVRVAAVDEPVAIVGMACRYPGGVGSPEQLWQLVVSEGDAISEFPDGRGWDVEAIYHPDPGTPGTTYTRHGGFLDDAAGFDAAFFGINGREAAAMDPQQRLLLETAWEAVERAGIDPAGLRGTATGVFTGVIDNDYGPRFDEVPEDYEGYLMTGATTALASGRIAYTLGLEGPAMTVDTACSSSLVAMHLAAQAIRNGECDLALAGGVTVLATPGGFVEFSRQRGLSADGRCKPFAAAADGFGFAEGVGLVLLERLSVARERGHRVLAVIRGSAVNQDGASNGLTAPNGPAQERVIRQALANARLTPADVDAVEAHGTGTTLGDPIEAQALLATYGQHRRDDQPLWLGSIKSNIGHTQAAAGVAGVIKMVVAMQQGMLPRSLHIDAPTPHVDWDSGNVRLLDRVVDWKPNGHLRRAAVSAFGMSGTNAHLIIEEFPAPADSVAVPVVDVPDEVTDLPGGGWVPWLLSAKTEPALREYARRLRDWTTDTDDLDLVGVAHALTGRSTFPHRAVVLGRTLDELREALTALVEAAEHPNLTIGEASDGGRVAFIYPGQGSQWPAMAHQLYRTSPTFRNSIDSTEAALRPHLDWSLLSVVLERPDAAGLDRVDVVQPTLFAVTTALTALWRHHGITPDGVIGHSQGEITAAHAAGILTLDQAARLIAHRGRALTSIEGTGGMLAVTGPAPEELPALLGRLVPGHAAELHLAAHNAPTNCVLSGAPDAIEAAHQALTGQGFTARIIPVSYASHCPHVDPLHAELTSVTVDPQADGSTFYSSTRRRTLSGTDLTTDYWWANLRQPVHFHPTLQQMIADDHGTLVEVSPHPLLAPAVDDVTALHTLRRDADPWHTLLTNTALLHTRTTRAVAWTRLLPETRAHAAPPTYPFHHQPYWLTGRRNRRQDGPQHPLLTGQLATPTGQRLLTGQLSTRSHPWLVDHAITAGCLLPATAYVDLALHAGAGTGHRYLDELTLHQPLFLTEQPTDVQVTLDPPDEEDRRRVTVHSRPRGRTDETAWTHHATAALTVEPSTAPPATRTEWPPAGADPLPVDGVYEWLAELGYRYGPAFQGLRRAWRTGDDLYAEVALPEPVRGDVDGYGVHPALLDATLHVLALAAEGDVSRVQLPFVWSGVRLHATRATSVRVHLVRRGGDQAALVVYDPAGEPVLDARSLVLREVPVEDAERGGVRVDPQWLLHVDWLPVEPTEPVEVGPVAVLSDDPDAVDRWSAAFGAVSAYPTVAALGEAGAAARTVVLPWPGVGPVVDGLDMLAATHGSTESLLRVLQEWLAEESLADSRLVVLTRGAVSTGVDDRISDLAAAACWGMLRTGLAEHPDRITVVDLDEKAESMAVLGRAVGCGEPQLAIRDGRLHVPRLQPAHTTAGLPLPDSDTWRLETTSGGSLDNLNLTHCPDYTTPLQPHEVRVRLHTGGVNFRDVVVALGIVNDPRPIGGEGAGTITHTGTAVTNLHPGQHVMGLFNGIGPTATTDHRLVTPIPDGWTLTQAATAPIAYLTAYHALHDLAHLQPGEHLLIHAATGGVGQAAIHLARHLGAHIHTTAHPTKWPTLHQLGITPEHIANSRTLDFENHYRTHTPGIDVILNSLTGEHLNASGRLLTPGGRLIDMGKTDIRHPQTWTTEHPHTTYQAFDLMDPGENHIATLYQHLQPLFQNGTLPPLPTRTYDIRHAPTAFRYLANARHTGKIALTLPTAPADHGTTLITGGTGTLAQHTAVHLVTHHDTRHLHLLSRQGPNHPHAPTLIHQLTGLGATITISRCDTTDEAQLAEIIDHIDHTGHPLTGVIHTAGTLNDTTLTNLTPAQLHATLDPKIDTAWHLHKATRNRPLTHFVLFSSSSGTIDTPGQANYAAANAFLDALAQHRRDLGLPATSTAWGYWTQKTGMTGHLTEVDRARMARAGSLGLETEEGLALLDVALTHTHANLVPVKLHLPTLRNQTRLPAVLATLAGSPARRAAEEQVVGGRSLAEQLGALPAGERPRLLLDLVRGHVAVVLGQGSPSSVPAGSPFKDLGFDSLTSVELRNRLRTATGLQLPATLVFDHPTPGAVAEYLAGQVAPAQQAPPTSVLAELDRVESALAVAAMDEAERRRAETRLRDLLRRLDGLRPVGADLDDVVDLESATDEELFSALDKELGGSPS</sequence>
<feature type="region of interest" description="Disordered" evidence="10">
    <location>
        <begin position="4661"/>
        <end position="4681"/>
    </location>
</feature>
<dbReference type="InterPro" id="IPR020807">
    <property type="entry name" value="PKS_DH"/>
</dbReference>
<dbReference type="Pfam" id="PF13602">
    <property type="entry name" value="ADH_zinc_N_2"/>
    <property type="match status" value="2"/>
</dbReference>
<dbReference type="InterPro" id="IPR015083">
    <property type="entry name" value="NorB/c/GfsB-D-like_docking"/>
</dbReference>